<dbReference type="Gene3D" id="3.90.1140.10">
    <property type="entry name" value="Cyclic phosphodiesterase"/>
    <property type="match status" value="1"/>
</dbReference>
<dbReference type="OrthoDB" id="980044at2"/>
<gene>
    <name evidence="1" type="ORF">D0817_01755</name>
</gene>
<dbReference type="InterPro" id="IPR009097">
    <property type="entry name" value="Cyclic_Pdiesterase"/>
</dbReference>
<name>A0A434ADB5_9FLAO</name>
<reference evidence="2" key="1">
    <citation type="journal article" date="2019" name="Syst. Appl. Microbiol.">
        <title>Flavobacterium circumlabens sp. nov. and Flavobacterium cupreum sp. nov., two psychrotrophic species isolated from Antarctic environmental samples.</title>
        <authorList>
            <person name="Kralova S."/>
            <person name="Busse H.-J."/>
            <person name="Svec P."/>
            <person name="Maslanova I."/>
            <person name="Stankova E."/>
            <person name="Bartak M."/>
            <person name="Sedlacek I."/>
        </authorList>
    </citation>
    <scope>NUCLEOTIDE SEQUENCE [LARGE SCALE GENOMIC DNA]</scope>
    <source>
        <strain evidence="2">CCM 8825</strain>
    </source>
</reference>
<dbReference type="Pfam" id="PF13563">
    <property type="entry name" value="2_5_RNA_ligase2"/>
    <property type="match status" value="1"/>
</dbReference>
<evidence type="ECO:0000313" key="1">
    <source>
        <dbReference type="EMBL" id="RUT72361.1"/>
    </source>
</evidence>
<evidence type="ECO:0000313" key="2">
    <source>
        <dbReference type="Proteomes" id="UP000288102"/>
    </source>
</evidence>
<dbReference type="RefSeq" id="WP_127336661.1">
    <property type="nucleotide sequence ID" value="NZ_QWDM01000001.1"/>
</dbReference>
<dbReference type="SUPFAM" id="SSF55144">
    <property type="entry name" value="LigT-like"/>
    <property type="match status" value="1"/>
</dbReference>
<keyword evidence="2" id="KW-1185">Reference proteome</keyword>
<proteinExistence type="predicted"/>
<protein>
    <submittedName>
        <fullName evidence="1">2'-5' RNA ligase family protein</fullName>
    </submittedName>
</protein>
<comment type="caution">
    <text evidence="1">The sequence shown here is derived from an EMBL/GenBank/DDBJ whole genome shotgun (WGS) entry which is preliminary data.</text>
</comment>
<dbReference type="AlphaFoldDB" id="A0A434ADB5"/>
<organism evidence="1 2">
    <name type="scientific">Flavobacterium cupreum</name>
    <dbReference type="NCBI Taxonomy" id="2133766"/>
    <lineage>
        <taxon>Bacteria</taxon>
        <taxon>Pseudomonadati</taxon>
        <taxon>Bacteroidota</taxon>
        <taxon>Flavobacteriia</taxon>
        <taxon>Flavobacteriales</taxon>
        <taxon>Flavobacteriaceae</taxon>
        <taxon>Flavobacterium</taxon>
    </lineage>
</organism>
<accession>A0A434ADB5</accession>
<dbReference type="Proteomes" id="UP000288102">
    <property type="component" value="Unassembled WGS sequence"/>
</dbReference>
<sequence length="212" mass="24420">MENKYSVVIQPREIIDPVRTMKEDLGEKIGWFNSKNSLAHITIFEFTSEKSQLDKTIQKLFKVCDTFTPFYVNLDHFDSYDNGAFFIGVNENPKIPAKSIIKRTPKTSTISNIKKRKTNEELNLKIIMKKTQDSVGIKNIKKSTQPHVSIARKLTPENLKIASELFTIIDITFLCKEIILREFDPIKKQFFAIETFPFGSNPQPELIQGSLF</sequence>
<dbReference type="EMBL" id="QWDM01000001">
    <property type="protein sequence ID" value="RUT72361.1"/>
    <property type="molecule type" value="Genomic_DNA"/>
</dbReference>
<keyword evidence="1" id="KW-0436">Ligase</keyword>
<dbReference type="GO" id="GO:0016874">
    <property type="term" value="F:ligase activity"/>
    <property type="evidence" value="ECO:0007669"/>
    <property type="project" value="UniProtKB-KW"/>
</dbReference>